<gene>
    <name evidence="2" type="ORF">LCGC14_0682810</name>
</gene>
<comment type="caution">
    <text evidence="2">The sequence shown here is derived from an EMBL/GenBank/DDBJ whole genome shotgun (WGS) entry which is preliminary data.</text>
</comment>
<proteinExistence type="inferred from homology"/>
<dbReference type="EMBL" id="LAZR01001388">
    <property type="protein sequence ID" value="KKN45467.1"/>
    <property type="molecule type" value="Genomic_DNA"/>
</dbReference>
<dbReference type="CDD" id="cd02968">
    <property type="entry name" value="SCO"/>
    <property type="match status" value="1"/>
</dbReference>
<evidence type="ECO:0000256" key="1">
    <source>
        <dbReference type="ARBA" id="ARBA00010996"/>
    </source>
</evidence>
<dbReference type="InterPro" id="IPR036249">
    <property type="entry name" value="Thioredoxin-like_sf"/>
</dbReference>
<name>A0A0F9R807_9ZZZZ</name>
<sequence>MRLGWITGLILIMPALAWMAIEMGLWTGTADKYAQCKNSAVAGGDDLGGPFELVNTKGKTVTDKDVITEPSLVYFGYTYCPDVCPLDVSRNAAAVDILAERGVSATPIFISIDPKRDTPTVVGEFVSYMHPKMIGLTGSPEQVKATSDAYRTYYKAHDADDDTYLVDHTTMTYLVMPQEGYVDFFRRDISPEQIADKVACYVENQ</sequence>
<evidence type="ECO:0000313" key="2">
    <source>
        <dbReference type="EMBL" id="KKN45467.1"/>
    </source>
</evidence>
<dbReference type="AlphaFoldDB" id="A0A0F9R807"/>
<organism evidence="2">
    <name type="scientific">marine sediment metagenome</name>
    <dbReference type="NCBI Taxonomy" id="412755"/>
    <lineage>
        <taxon>unclassified sequences</taxon>
        <taxon>metagenomes</taxon>
        <taxon>ecological metagenomes</taxon>
    </lineage>
</organism>
<reference evidence="2" key="1">
    <citation type="journal article" date="2015" name="Nature">
        <title>Complex archaea that bridge the gap between prokaryotes and eukaryotes.</title>
        <authorList>
            <person name="Spang A."/>
            <person name="Saw J.H."/>
            <person name="Jorgensen S.L."/>
            <person name="Zaremba-Niedzwiedzka K."/>
            <person name="Martijn J."/>
            <person name="Lind A.E."/>
            <person name="van Eijk R."/>
            <person name="Schleper C."/>
            <person name="Guy L."/>
            <person name="Ettema T.J."/>
        </authorList>
    </citation>
    <scope>NUCLEOTIDE SEQUENCE</scope>
</reference>
<dbReference type="FunFam" id="3.40.30.10:FF:000013">
    <property type="entry name" value="Blast:Protein SCO1 homolog, mitochondrial"/>
    <property type="match status" value="1"/>
</dbReference>
<dbReference type="Pfam" id="PF02630">
    <property type="entry name" value="SCO1-SenC"/>
    <property type="match status" value="1"/>
</dbReference>
<accession>A0A0F9R807</accession>
<dbReference type="PANTHER" id="PTHR12151:SF25">
    <property type="entry name" value="LINALOOL DEHYDRATASE_ISOMERASE DOMAIN-CONTAINING PROTEIN"/>
    <property type="match status" value="1"/>
</dbReference>
<protein>
    <recommendedName>
        <fullName evidence="3">Thioredoxin domain-containing protein</fullName>
    </recommendedName>
</protein>
<dbReference type="PANTHER" id="PTHR12151">
    <property type="entry name" value="ELECTRON TRANSPORT PROTIN SCO1/SENC FAMILY MEMBER"/>
    <property type="match status" value="1"/>
</dbReference>
<comment type="similarity">
    <text evidence="1">Belongs to the SCO1/2 family.</text>
</comment>
<dbReference type="InterPro" id="IPR003782">
    <property type="entry name" value="SCO1/SenC"/>
</dbReference>
<evidence type="ECO:0008006" key="3">
    <source>
        <dbReference type="Google" id="ProtNLM"/>
    </source>
</evidence>
<dbReference type="Gene3D" id="3.40.30.10">
    <property type="entry name" value="Glutaredoxin"/>
    <property type="match status" value="1"/>
</dbReference>
<dbReference type="SUPFAM" id="SSF52833">
    <property type="entry name" value="Thioredoxin-like"/>
    <property type="match status" value="1"/>
</dbReference>